<dbReference type="Gene3D" id="3.30.1360.180">
    <property type="match status" value="1"/>
</dbReference>
<dbReference type="GO" id="GO:0017111">
    <property type="term" value="F:ribonucleoside triphosphate phosphatase activity"/>
    <property type="evidence" value="ECO:0007669"/>
    <property type="project" value="TreeGrafter"/>
</dbReference>
<dbReference type="PANTHER" id="PTHR10151:SF120">
    <property type="entry name" value="BIS(5'-ADENOSYL)-TRIPHOSPHATASE"/>
    <property type="match status" value="1"/>
</dbReference>
<dbReference type="InterPro" id="IPR002591">
    <property type="entry name" value="Phosphodiest/P_Trfase"/>
</dbReference>
<dbReference type="InterPro" id="IPR017850">
    <property type="entry name" value="Alkaline_phosphatase_core_sf"/>
</dbReference>
<organism evidence="3 4">
    <name type="scientific">Wickerhamomyces pijperi</name>
    <name type="common">Yeast</name>
    <name type="synonym">Pichia pijperi</name>
    <dbReference type="NCBI Taxonomy" id="599730"/>
    <lineage>
        <taxon>Eukaryota</taxon>
        <taxon>Fungi</taxon>
        <taxon>Dikarya</taxon>
        <taxon>Ascomycota</taxon>
        <taxon>Saccharomycotina</taxon>
        <taxon>Saccharomycetes</taxon>
        <taxon>Phaffomycetales</taxon>
        <taxon>Wickerhamomycetaceae</taxon>
        <taxon>Wickerhamomyces</taxon>
    </lineage>
</organism>
<dbReference type="GO" id="GO:0009141">
    <property type="term" value="P:nucleoside triphosphate metabolic process"/>
    <property type="evidence" value="ECO:0007669"/>
    <property type="project" value="TreeGrafter"/>
</dbReference>
<evidence type="ECO:0000313" key="4">
    <source>
        <dbReference type="Proteomes" id="UP000774326"/>
    </source>
</evidence>
<dbReference type="Gene3D" id="3.40.720.10">
    <property type="entry name" value="Alkaline Phosphatase, subunit A"/>
    <property type="match status" value="1"/>
</dbReference>
<evidence type="ECO:0000256" key="2">
    <source>
        <dbReference type="SAM" id="Phobius"/>
    </source>
</evidence>
<dbReference type="OrthoDB" id="415411at2759"/>
<gene>
    <name evidence="3" type="ORF">WICPIJ_001593</name>
</gene>
<dbReference type="Pfam" id="PF01663">
    <property type="entry name" value="Phosphodiest"/>
    <property type="match status" value="1"/>
</dbReference>
<name>A0A9P8QBE1_WICPI</name>
<dbReference type="Proteomes" id="UP000774326">
    <property type="component" value="Unassembled WGS sequence"/>
</dbReference>
<evidence type="ECO:0000313" key="3">
    <source>
        <dbReference type="EMBL" id="KAH3687416.1"/>
    </source>
</evidence>
<keyword evidence="2" id="KW-1133">Transmembrane helix</keyword>
<dbReference type="CDD" id="cd16018">
    <property type="entry name" value="Enpp"/>
    <property type="match status" value="1"/>
</dbReference>
<reference evidence="3" key="2">
    <citation type="submission" date="2021-01" db="EMBL/GenBank/DDBJ databases">
        <authorList>
            <person name="Schikora-Tamarit M.A."/>
        </authorList>
    </citation>
    <scope>NUCLEOTIDE SEQUENCE</scope>
    <source>
        <strain evidence="3">CBS2887</strain>
    </source>
</reference>
<keyword evidence="2" id="KW-0472">Membrane</keyword>
<keyword evidence="2" id="KW-0812">Transmembrane</keyword>
<evidence type="ECO:0000256" key="1">
    <source>
        <dbReference type="SAM" id="MobiDB-lite"/>
    </source>
</evidence>
<feature type="transmembrane region" description="Helical" evidence="2">
    <location>
        <begin position="127"/>
        <end position="149"/>
    </location>
</feature>
<proteinExistence type="predicted"/>
<protein>
    <submittedName>
        <fullName evidence="3">Uncharacterized protein</fullName>
    </submittedName>
</protein>
<sequence>MVQGHNVDVPVTDLDELEDDFDSTEALDPSVLRDDFEGDDNNTFLFSQESLTSKLISKFKSLFGGQYASLPKNHTLNGIELRNTNTFADLDNDSFDFSDDEFISTRRELFQTKDTIFEKISFYTRSYLSYVVIFALLIAVIILGVLLGAKHNNEDDGKVYSKLANKPKFSNGTDFFYPTTLLISLDGFHPHYISKELTPVLHNFFIQGHGAPYMTPSFPSSTFPNHWTIATGLYPGDHGIVGNTFYDAKSKKQFINVIPQLSLDPGFWGGEPIWSTAEFQGLRSAIHMFPGSEVRFKKGNPSEFDKYNGTETLQSKTDKILGWLDRDISKRPELMIAYVPTIDSVGHQYGIKGKELEKALQEVDSFIGSVTEGIKQRNATDLINLIVVSDHGMASTSEKRLIYLDDLVNTTKIEHTDGWPLFGLTPFAEYSVEEVFDQLKANFKEDQGYKIYLREDLPKEWHFTENPKYIDRVSPIWVIPDVGYAITTHEAMERNQGKYSPKGVHGYDNTEVLMRAIFLGDGPYFKSKANNGQYKLKPFQNTEIYNILCDTLNLQPAANNGTVNLVSSGNFLAEDWVDDLNYPNVNYKIEGTLGKKPTYDELYRGKKPHKTTTLEQGEATTDETVDQETKESVKPTITTATTEIKENTVTETATDTKEVEKPKQTKHKGFWESLEDFGEDLLEDAEDALEDAVDAVKGAIDSSKSHKGKNGDH</sequence>
<dbReference type="FunFam" id="3.30.1360.180:FF:000003">
    <property type="entry name" value="Type I phosphodiesterase/nucleotide pyrophosphatase family protein"/>
    <property type="match status" value="1"/>
</dbReference>
<dbReference type="SUPFAM" id="SSF53649">
    <property type="entry name" value="Alkaline phosphatase-like"/>
    <property type="match status" value="1"/>
</dbReference>
<comment type="caution">
    <text evidence="3">The sequence shown here is derived from an EMBL/GenBank/DDBJ whole genome shotgun (WGS) entry which is preliminary data.</text>
</comment>
<feature type="region of interest" description="Disordered" evidence="1">
    <location>
        <begin position="606"/>
        <end position="625"/>
    </location>
</feature>
<accession>A0A9P8QBE1</accession>
<dbReference type="GO" id="GO:0047429">
    <property type="term" value="F:nucleoside triphosphate diphosphatase activity"/>
    <property type="evidence" value="ECO:0007669"/>
    <property type="project" value="TreeGrafter"/>
</dbReference>
<reference evidence="3" key="1">
    <citation type="journal article" date="2021" name="Open Biol.">
        <title>Shared evolutionary footprints suggest mitochondrial oxidative damage underlies multiple complex I losses in fungi.</title>
        <authorList>
            <person name="Schikora-Tamarit M.A."/>
            <person name="Marcet-Houben M."/>
            <person name="Nosek J."/>
            <person name="Gabaldon T."/>
        </authorList>
    </citation>
    <scope>NUCLEOTIDE SEQUENCE</scope>
    <source>
        <strain evidence="3">CBS2887</strain>
    </source>
</reference>
<keyword evidence="4" id="KW-1185">Reference proteome</keyword>
<dbReference type="AlphaFoldDB" id="A0A9P8QBE1"/>
<dbReference type="PANTHER" id="PTHR10151">
    <property type="entry name" value="ECTONUCLEOTIDE PYROPHOSPHATASE/PHOSPHODIESTERASE"/>
    <property type="match status" value="1"/>
</dbReference>
<dbReference type="EMBL" id="JAEUBG010000845">
    <property type="protein sequence ID" value="KAH3687416.1"/>
    <property type="molecule type" value="Genomic_DNA"/>
</dbReference>